<dbReference type="GO" id="GO:0004672">
    <property type="term" value="F:protein kinase activity"/>
    <property type="evidence" value="ECO:0007669"/>
    <property type="project" value="InterPro"/>
</dbReference>
<proteinExistence type="predicted"/>
<reference evidence="2" key="1">
    <citation type="journal article" date="2020" name="Nat. Commun.">
        <title>Large-scale genome sequencing of mycorrhizal fungi provides insights into the early evolution of symbiotic traits.</title>
        <authorList>
            <person name="Miyauchi S."/>
            <person name="Kiss E."/>
            <person name="Kuo A."/>
            <person name="Drula E."/>
            <person name="Kohler A."/>
            <person name="Sanchez-Garcia M."/>
            <person name="Morin E."/>
            <person name="Andreopoulos B."/>
            <person name="Barry K.W."/>
            <person name="Bonito G."/>
            <person name="Buee M."/>
            <person name="Carver A."/>
            <person name="Chen C."/>
            <person name="Cichocki N."/>
            <person name="Clum A."/>
            <person name="Culley D."/>
            <person name="Crous P.W."/>
            <person name="Fauchery L."/>
            <person name="Girlanda M."/>
            <person name="Hayes R.D."/>
            <person name="Keri Z."/>
            <person name="LaButti K."/>
            <person name="Lipzen A."/>
            <person name="Lombard V."/>
            <person name="Magnuson J."/>
            <person name="Maillard F."/>
            <person name="Murat C."/>
            <person name="Nolan M."/>
            <person name="Ohm R.A."/>
            <person name="Pangilinan J."/>
            <person name="Pereira M.F."/>
            <person name="Perotto S."/>
            <person name="Peter M."/>
            <person name="Pfister S."/>
            <person name="Riley R."/>
            <person name="Sitrit Y."/>
            <person name="Stielow J.B."/>
            <person name="Szollosi G."/>
            <person name="Zifcakova L."/>
            <person name="Stursova M."/>
            <person name="Spatafora J.W."/>
            <person name="Tedersoo L."/>
            <person name="Vaario L.M."/>
            <person name="Yamada A."/>
            <person name="Yan M."/>
            <person name="Wang P."/>
            <person name="Xu J."/>
            <person name="Bruns T."/>
            <person name="Baldrian P."/>
            <person name="Vilgalys R."/>
            <person name="Dunand C."/>
            <person name="Henrissat B."/>
            <person name="Grigoriev I.V."/>
            <person name="Hibbett D."/>
            <person name="Nagy L.G."/>
            <person name="Martin F.M."/>
        </authorList>
    </citation>
    <scope>NUCLEOTIDE SEQUENCE</scope>
    <source>
        <strain evidence="2">UP504</strain>
    </source>
</reference>
<dbReference type="GO" id="GO:0005524">
    <property type="term" value="F:ATP binding"/>
    <property type="evidence" value="ECO:0007669"/>
    <property type="project" value="InterPro"/>
</dbReference>
<evidence type="ECO:0000259" key="1">
    <source>
        <dbReference type="PROSITE" id="PS50011"/>
    </source>
</evidence>
<dbReference type="PROSITE" id="PS50011">
    <property type="entry name" value="PROTEIN_KINASE_DOM"/>
    <property type="match status" value="1"/>
</dbReference>
<dbReference type="InterPro" id="IPR011009">
    <property type="entry name" value="Kinase-like_dom_sf"/>
</dbReference>
<protein>
    <recommendedName>
        <fullName evidence="1">Protein kinase domain-containing protein</fullName>
    </recommendedName>
</protein>
<dbReference type="PANTHER" id="PTHR23257">
    <property type="entry name" value="SERINE-THREONINE PROTEIN KINASE"/>
    <property type="match status" value="1"/>
</dbReference>
<evidence type="ECO:0000313" key="3">
    <source>
        <dbReference type="Proteomes" id="UP000886523"/>
    </source>
</evidence>
<dbReference type="InterPro" id="IPR000719">
    <property type="entry name" value="Prot_kinase_dom"/>
</dbReference>
<dbReference type="Pfam" id="PF07714">
    <property type="entry name" value="PK_Tyr_Ser-Thr"/>
    <property type="match status" value="1"/>
</dbReference>
<dbReference type="OrthoDB" id="4062651at2759"/>
<dbReference type="GO" id="GO:0005737">
    <property type="term" value="C:cytoplasm"/>
    <property type="evidence" value="ECO:0007669"/>
    <property type="project" value="TreeGrafter"/>
</dbReference>
<dbReference type="AlphaFoldDB" id="A0A9P6AMC5"/>
<keyword evidence="3" id="KW-1185">Reference proteome</keyword>
<dbReference type="InterPro" id="IPR001245">
    <property type="entry name" value="Ser-Thr/Tyr_kinase_cat_dom"/>
</dbReference>
<accession>A0A9P6AMC5</accession>
<dbReference type="Proteomes" id="UP000886523">
    <property type="component" value="Unassembled WGS sequence"/>
</dbReference>
<feature type="domain" description="Protein kinase" evidence="1">
    <location>
        <begin position="1"/>
        <end position="102"/>
    </location>
</feature>
<gene>
    <name evidence="2" type="ORF">BS47DRAFT_216861</name>
</gene>
<dbReference type="GO" id="GO:0007165">
    <property type="term" value="P:signal transduction"/>
    <property type="evidence" value="ECO:0007669"/>
    <property type="project" value="TreeGrafter"/>
</dbReference>
<comment type="caution">
    <text evidence="2">The sequence shown here is derived from an EMBL/GenBank/DDBJ whole genome shotgun (WGS) entry which is preliminary data.</text>
</comment>
<organism evidence="2 3">
    <name type="scientific">Hydnum rufescens UP504</name>
    <dbReference type="NCBI Taxonomy" id="1448309"/>
    <lineage>
        <taxon>Eukaryota</taxon>
        <taxon>Fungi</taxon>
        <taxon>Dikarya</taxon>
        <taxon>Basidiomycota</taxon>
        <taxon>Agaricomycotina</taxon>
        <taxon>Agaricomycetes</taxon>
        <taxon>Cantharellales</taxon>
        <taxon>Hydnaceae</taxon>
        <taxon>Hydnum</taxon>
    </lineage>
</organism>
<evidence type="ECO:0000313" key="2">
    <source>
        <dbReference type="EMBL" id="KAF9508490.1"/>
    </source>
</evidence>
<sequence>MAPELLEEDRPTVLTDIYGFGMTLLEALTGGMPFHDLVGIIQVIRALATRERPALPSPPPSPLAHYIPLIKRCWRGDKNARPDIKHVIAELNWVAEHQHGTLGTAS</sequence>
<dbReference type="InterPro" id="IPR050167">
    <property type="entry name" value="Ser_Thr_protein_kinase"/>
</dbReference>
<name>A0A9P6AMC5_9AGAM</name>
<dbReference type="SUPFAM" id="SSF56112">
    <property type="entry name" value="Protein kinase-like (PK-like)"/>
    <property type="match status" value="1"/>
</dbReference>
<dbReference type="Gene3D" id="1.10.510.10">
    <property type="entry name" value="Transferase(Phosphotransferase) domain 1"/>
    <property type="match status" value="1"/>
</dbReference>
<dbReference type="EMBL" id="MU129057">
    <property type="protein sequence ID" value="KAF9508490.1"/>
    <property type="molecule type" value="Genomic_DNA"/>
</dbReference>